<dbReference type="FunFam" id="3.40.50.300:FF:000543">
    <property type="entry name" value="Dynein axonemal heavy chain 5"/>
    <property type="match status" value="1"/>
</dbReference>
<dbReference type="InterPro" id="IPR041589">
    <property type="entry name" value="DNAH3_AAA_lid_1"/>
</dbReference>
<dbReference type="Pfam" id="PF08385">
    <property type="entry name" value="DHC_N1"/>
    <property type="match status" value="1"/>
</dbReference>
<evidence type="ECO:0000256" key="4">
    <source>
        <dbReference type="ARBA" id="ARBA00022701"/>
    </source>
</evidence>
<dbReference type="GO" id="GO:0005874">
    <property type="term" value="C:microtubule"/>
    <property type="evidence" value="ECO:0007669"/>
    <property type="project" value="UniProtKB-KW"/>
</dbReference>
<dbReference type="FunFam" id="3.40.50.300:FF:002141">
    <property type="entry name" value="Dynein heavy chain"/>
    <property type="match status" value="1"/>
</dbReference>
<dbReference type="InterPro" id="IPR035706">
    <property type="entry name" value="AAA_9"/>
</dbReference>
<evidence type="ECO:0000256" key="11">
    <source>
        <dbReference type="ARBA" id="ARBA00023175"/>
    </source>
</evidence>
<dbReference type="InterPro" id="IPR026983">
    <property type="entry name" value="DHC"/>
</dbReference>
<dbReference type="InterPro" id="IPR042219">
    <property type="entry name" value="AAA_lid_11_sf"/>
</dbReference>
<keyword evidence="15" id="KW-0812">Transmembrane</keyword>
<dbReference type="InterPro" id="IPR013602">
    <property type="entry name" value="Dynein_heavy_linker"/>
</dbReference>
<proteinExistence type="inferred from homology"/>
<dbReference type="InterPro" id="IPR043160">
    <property type="entry name" value="Dynein_C_barrel"/>
</dbReference>
<dbReference type="Gene3D" id="1.20.140.100">
    <property type="entry name" value="Dynein heavy chain, N-terminal domain 2"/>
    <property type="match status" value="1"/>
</dbReference>
<evidence type="ECO:0000256" key="5">
    <source>
        <dbReference type="ARBA" id="ARBA00022737"/>
    </source>
</evidence>
<feature type="coiled-coil region" evidence="14">
    <location>
        <begin position="3125"/>
        <end position="3187"/>
    </location>
</feature>
<dbReference type="InterPro" id="IPR056759">
    <property type="entry name" value="DYH2-5-8_CC"/>
</dbReference>
<evidence type="ECO:0000256" key="12">
    <source>
        <dbReference type="ARBA" id="ARBA00023212"/>
    </source>
</evidence>
<reference evidence="17 18" key="1">
    <citation type="submission" date="2016-04" db="EMBL/GenBank/DDBJ databases">
        <title>The genome of Intoshia linei affirms orthonectids as highly simplified spiralians.</title>
        <authorList>
            <person name="Mikhailov K.V."/>
            <person name="Slusarev G.S."/>
            <person name="Nikitin M.A."/>
            <person name="Logacheva M.D."/>
            <person name="Penin A."/>
            <person name="Aleoshin V."/>
            <person name="Panchin Y.V."/>
        </authorList>
    </citation>
    <scope>NUCLEOTIDE SEQUENCE [LARGE SCALE GENOMIC DNA]</scope>
    <source>
        <strain evidence="17">Intl2013</strain>
        <tissue evidence="17">Whole animal</tissue>
    </source>
</reference>
<dbReference type="PANTHER" id="PTHR46532:SF4">
    <property type="entry name" value="AAA+ ATPASE DOMAIN-CONTAINING PROTEIN"/>
    <property type="match status" value="1"/>
</dbReference>
<feature type="domain" description="AAA+ ATPase" evidence="16">
    <location>
        <begin position="1672"/>
        <end position="1808"/>
    </location>
</feature>
<evidence type="ECO:0000313" key="18">
    <source>
        <dbReference type="Proteomes" id="UP000078046"/>
    </source>
</evidence>
<keyword evidence="15" id="KW-1133">Transmembrane helix</keyword>
<gene>
    <name evidence="17" type="ORF">A3Q56_02763</name>
</gene>
<dbReference type="GO" id="GO:0051959">
    <property type="term" value="F:dynein light intermediate chain binding"/>
    <property type="evidence" value="ECO:0007669"/>
    <property type="project" value="InterPro"/>
</dbReference>
<evidence type="ECO:0000256" key="14">
    <source>
        <dbReference type="SAM" id="Coils"/>
    </source>
</evidence>
<dbReference type="Pfam" id="PF12780">
    <property type="entry name" value="AAA_8"/>
    <property type="match status" value="1"/>
</dbReference>
<evidence type="ECO:0000256" key="7">
    <source>
        <dbReference type="ARBA" id="ARBA00022840"/>
    </source>
</evidence>
<dbReference type="Pfam" id="PF17857">
    <property type="entry name" value="AAA_lid_1"/>
    <property type="match status" value="1"/>
</dbReference>
<dbReference type="Pfam" id="PF18198">
    <property type="entry name" value="AAA_lid_11"/>
    <property type="match status" value="1"/>
</dbReference>
<dbReference type="Gene3D" id="1.20.58.1120">
    <property type="match status" value="1"/>
</dbReference>
<keyword evidence="18" id="KW-1185">Reference proteome</keyword>
<dbReference type="InterPro" id="IPR043157">
    <property type="entry name" value="Dynein_AAA1S"/>
</dbReference>
<keyword evidence="7" id="KW-0067">ATP-binding</keyword>
<dbReference type="FunFam" id="3.40.50.300:FF:000049">
    <property type="entry name" value="Dynein, axonemal, heavy chain 5"/>
    <property type="match status" value="1"/>
</dbReference>
<organism evidence="17 18">
    <name type="scientific">Intoshia linei</name>
    <dbReference type="NCBI Taxonomy" id="1819745"/>
    <lineage>
        <taxon>Eukaryota</taxon>
        <taxon>Metazoa</taxon>
        <taxon>Spiralia</taxon>
        <taxon>Lophotrochozoa</taxon>
        <taxon>Mesozoa</taxon>
        <taxon>Orthonectida</taxon>
        <taxon>Rhopaluridae</taxon>
        <taxon>Intoshia</taxon>
    </lineage>
</organism>
<evidence type="ECO:0000256" key="8">
    <source>
        <dbReference type="ARBA" id="ARBA00023017"/>
    </source>
</evidence>
<dbReference type="Gene3D" id="1.20.920.30">
    <property type="match status" value="1"/>
</dbReference>
<evidence type="ECO:0000256" key="10">
    <source>
        <dbReference type="ARBA" id="ARBA00023069"/>
    </source>
</evidence>
<evidence type="ECO:0000256" key="3">
    <source>
        <dbReference type="ARBA" id="ARBA00022490"/>
    </source>
</evidence>
<dbReference type="Pfam" id="PF25007">
    <property type="entry name" value="DYH2-5-8_CC"/>
    <property type="match status" value="1"/>
</dbReference>
<dbReference type="InterPro" id="IPR041466">
    <property type="entry name" value="Dynein_AAA5_ext"/>
</dbReference>
<feature type="coiled-coil region" evidence="14">
    <location>
        <begin position="2905"/>
        <end position="2932"/>
    </location>
</feature>
<protein>
    <submittedName>
        <fullName evidence="17">Axonemal beta dynein heavy chain 5</fullName>
    </submittedName>
</protein>
<dbReference type="Gene3D" id="1.20.920.20">
    <property type="match status" value="1"/>
</dbReference>
<name>A0A177B5T2_9BILA</name>
<dbReference type="Gene3D" id="1.10.8.720">
    <property type="entry name" value="Region D6 of dynein motor"/>
    <property type="match status" value="1"/>
</dbReference>
<dbReference type="PANTHER" id="PTHR46532">
    <property type="entry name" value="MALE FERTILITY FACTOR KL5"/>
    <property type="match status" value="1"/>
</dbReference>
<keyword evidence="4" id="KW-0493">Microtubule</keyword>
<evidence type="ECO:0000313" key="17">
    <source>
        <dbReference type="EMBL" id="OAF69480.1"/>
    </source>
</evidence>
<dbReference type="GO" id="GO:0005858">
    <property type="term" value="C:axonemal dynein complex"/>
    <property type="evidence" value="ECO:0007669"/>
    <property type="project" value="TreeGrafter"/>
</dbReference>
<dbReference type="FunFam" id="1.20.1270.280:FF:000002">
    <property type="entry name" value="Dynein heavy chain 5, axonemal"/>
    <property type="match status" value="1"/>
</dbReference>
<dbReference type="Gene3D" id="1.10.8.710">
    <property type="match status" value="1"/>
</dbReference>
<dbReference type="EMBL" id="LWCA01000274">
    <property type="protein sequence ID" value="OAF69480.1"/>
    <property type="molecule type" value="Genomic_DNA"/>
</dbReference>
<keyword evidence="15" id="KW-0472">Membrane</keyword>
<keyword evidence="13" id="KW-0966">Cell projection</keyword>
<dbReference type="Pfam" id="PF12775">
    <property type="entry name" value="AAA_7"/>
    <property type="match status" value="1"/>
</dbReference>
<dbReference type="InterPro" id="IPR004273">
    <property type="entry name" value="Dynein_heavy_D6_P-loop"/>
</dbReference>
<feature type="non-terminal residue" evidence="17">
    <location>
        <position position="1"/>
    </location>
</feature>
<keyword evidence="11" id="KW-0505">Motor protein</keyword>
<dbReference type="InterPro" id="IPR041658">
    <property type="entry name" value="AAA_lid_11"/>
</dbReference>
<dbReference type="GO" id="GO:0008569">
    <property type="term" value="F:minus-end-directed microtubule motor activity"/>
    <property type="evidence" value="ECO:0007669"/>
    <property type="project" value="InterPro"/>
</dbReference>
<dbReference type="Gene3D" id="1.10.287.2620">
    <property type="match status" value="1"/>
</dbReference>
<dbReference type="Pfam" id="PF08393">
    <property type="entry name" value="DHC_N2"/>
    <property type="match status" value="1"/>
</dbReference>
<feature type="transmembrane region" description="Helical" evidence="15">
    <location>
        <begin position="4660"/>
        <end position="4679"/>
    </location>
</feature>
<dbReference type="FunFam" id="1.10.8.720:FF:000004">
    <property type="entry name" value="Dynein heavy chain 5, axonemal"/>
    <property type="match status" value="1"/>
</dbReference>
<dbReference type="FunFam" id="1.10.287.2620:FF:000003">
    <property type="entry name" value="Dynein, axonemal, heavy chain 5"/>
    <property type="match status" value="1"/>
</dbReference>
<dbReference type="FunFam" id="1.20.920.30:FF:000004">
    <property type="entry name" value="Dynein axonemal heavy chain 5"/>
    <property type="match status" value="1"/>
</dbReference>
<keyword evidence="6" id="KW-0547">Nucleotide-binding</keyword>
<dbReference type="OrthoDB" id="286107at2759"/>
<evidence type="ECO:0000256" key="13">
    <source>
        <dbReference type="ARBA" id="ARBA00023273"/>
    </source>
</evidence>
<dbReference type="InterPro" id="IPR003593">
    <property type="entry name" value="AAA+_ATPase"/>
</dbReference>
<evidence type="ECO:0000256" key="6">
    <source>
        <dbReference type="ARBA" id="ARBA00022741"/>
    </source>
</evidence>
<dbReference type="Gene3D" id="3.20.180.20">
    <property type="entry name" value="Dynein heavy chain, N-terminal domain 2"/>
    <property type="match status" value="1"/>
</dbReference>
<dbReference type="FunFam" id="3.10.490.20:FF:000010">
    <property type="entry name" value="Dynein heavy chain, putative"/>
    <property type="match status" value="1"/>
</dbReference>
<dbReference type="FunFam" id="3.40.50.300:FF:001221">
    <property type="entry name" value="Axonemal dynein heavy chain 8"/>
    <property type="match status" value="1"/>
</dbReference>
<dbReference type="Pfam" id="PF12781">
    <property type="entry name" value="AAA_9"/>
    <property type="match status" value="1"/>
</dbReference>
<accession>A0A177B5T2</accession>
<dbReference type="Pfam" id="PF03028">
    <property type="entry name" value="Dynein_heavy"/>
    <property type="match status" value="1"/>
</dbReference>
<dbReference type="FunFam" id="3.40.50.300:FF:000320">
    <property type="entry name" value="Dynein, axonemal, heavy chain 5"/>
    <property type="match status" value="1"/>
</dbReference>
<dbReference type="InterPro" id="IPR041228">
    <property type="entry name" value="Dynein_C"/>
</dbReference>
<sequence>KWRSIECRVTDGCNEAKDTVKFLYTLEKHCDSIYHSRPQIMMESLPGILNSIRMIYTISRYYNTPQKMTSLFVKITNQIITSCKSYLTDDDFETVWTQPPEEVITRINECIELNQKYQYLFKEMKNKINESINESINEKKFEISEMYIFGKFDNFITRLKNIVQLFEIIDMMSNVQYVKVEGLETICNKIQVICASIKKKPYDFLDQRRGEFTNDMREFNRQITDMQLQIEKFLDNKLEVVNSSRRAFNLIKNFEWLNLSMIDISCKYQKVLIHYSKELDSITKNYQRNKNEPPASHNMTPFASKISWARKLFENIYEPMKKFRENNYVLKLPEAKRIIKHYNRIAKIIIEYELLYYRAWKREILKSSNGLKASLLVKHPETQQIYVNFDPAINLLIAETYEMTSMDLEIPDVVKKLYEKRQHYEKIYDRLQIMIEKNNNVRNKTPEILKSLLNTHHMLLDQIMEPGFTHLNWHSLRIDAYIEKVNNHLENYDMLISKASDIIECRINNILLEMEKIELMRPATIETGTISIHEFIETTEMLCKSGSTYLHRRNLSIEKAVQELVVLLCCNIDIDELVEHYQISSRKKSCYSVLSGIEEDDNKSERNRLNSTTVNGNSANIVPWPKRKKRELFHSQMDAANELLNVFSNRITDTLLKLTRQTLENFRRRISKSSFVHFMQDTSLNKSQENFKPFFSTEAVLTIPNISMTPTIEEVQQSINQCAQLILRTSNYVTMWNNNRFKPSAKGKRFSFAEMYDISKSESNLSSKNGALVKTIVVDPPEVFEHSLESAGFKVHMGKKQTYFSAVSEHKEVNKLISLLSTSVTSTKKEIMQVLETFNKYNCIWLDDKKPIMDEFMASNPSLYEYECNIKQYESIDENVKQEPEYFNIGALQINTDKLKNGIMEESKLWRIGYANLCNIQFSGEMQKTFDFIDDMNNRLPRPIKDLDDIRLVMSALDELRANEISIDMNLTPIEESYSMLGKHDLPVPKEETERVDSMRYSWEKLRSCALQVQSNLLEYQPKFYNELVSDVKTFNTDCTEFYDSYKTKGPMVEGLDPRDASDRLIIFQNHFDTLYRKYETYSGGEVLFGLPVTCHPNLLKIRKELNLLQKLYNLYNSVIDTVHGYYDILWSDVDIEKINLELQDFQLKCRKLPKGLKEWPAYNKLRKTIDDFNEIVPLLELMAKKAMQGRHWKRIEDCTKHSFDFDNDQFALKNILEAPLLKYKDEIEDICISAGKEREIEAKLKQVIAEWDNKEFVFASFKNRGEILLRGDTTSEIISIMEDSLMVLSSLLSNRYNTPFKKKIQHWSNNLSNSSEIIDQWINVQNLWVYLEAVFVGGDIAKQLPQEAKRFSNIDKAWIKLMTRAIETPNAIQCCVGDDTLGQLLPHLLEQLELCQKSLTGYLEKKRALFPRFYFVSDPALLEILGQASDPHTIQAHLLSIFDNIKTVKFHEKNYDTMLSVISSEGEVIELQKSVRAEGNIEIWLMNLLVESQKSLHFVIRTATMTIQDSSFNLTEFLSMFIAQVGLLGLQLIWTRDATIALKNARYDKKQMGITNKYFISMLNDLIKQTTFNLSPLDRTKYETLITIHVHQRDIFEEICNLHVRSPLDFEWQKQTRFYFMEDIDKCIVSITDIDFEYQNEFLGCTERLVITPLTDRCYITLAQAQGMAMGGAPAGPAGTGKTETVKDMGRCLGKYVVVFNCSDQMDFRGLGRIYKGLAQSGTWGCFDEFNRIDLPVLSVAAQQIAILLSAKKERKREFIFTDGDLVSMNPEFGIFLTMNPGYAGRQELPENLKINFRTVAMMVPDRQIIIRVKLASIGFIENIILSRKFFTLYKLCEEQLTKQVHYDFGLRNMLSVLRTLGNAKRNNPDDSEQTTVMKVLRNMNLSKLVDQDESLFLSLIDDLFPGIILDKAGYPELEVEIDNVVRESKLVNHDSWNLKLIQLYETQRVRHGMMALGPSGSGKTKCIQTLMKAMSNVGSPHKEMRMNPKAITSSQMFGTLDVATNDWTDGIFSTLWRRTLKVKKGDHIWIVLDGPVDAIWIENLNSVLDDNKTLTLANGDRIPMSPTCKIIFEPHNIDNASPATVSRNGMVFMSSSALGWRPILQAWLFTRNSTESAIILALFDESYDHICIFSTESLRFKMEMLEAFFIRQACDLMEGLLMNKDEREQLNANVFAKIYVFTIMWSIGALLDLDDRIKLQEFMTDNENFKLELPECVEPDSIIFDYVVGPSGHWVYWGSRVEEYIYPKTKTPEYASILVPNIDNIRIEYLIEKIAKQDKAILLIGESGTAKTVMINAYLKKFNAERHISKCLNFSSATTPLLFQRTIESYVDKRMGTTYGPPSGKMMTVFIDDINMPTINEWSDQVANEIVRQLMEMKGFYSLEKPGDFIHIVDVNFMAAMITPGGGRNDIPQRLKRQFNIFNCTMPSNQSIDKIFSVIACGHFVAERNFTQNVIDMVKILVPVTRRLWQLTKIKMLPTPAKFHYIFNLRDLSRIWQGMLNSSPEVVTNDKVIIGLWKHEFSRVISDRFTEEKDCLWMQKTFIRVINEIDENYAQYVEKDEYFVDFLRDAPEATGEEGDDDDFDMPKIYEPIEGDDQLKQRLNSFMLQYNESIRGSGLDLVFFRDAMYHIIKISRIIRTPRGNALLVGVGGSGKQSLTRLASYIADYKIFQITLTRAYNVSNLLEDLKGLYRLAGQQGIGVTFLFTDQEIKDESFLEYLNNILSSGVVSNLFARDEMDEILQELIPIMKQEYPKRPPTNENLYDYFLSRSRANLHVVLCFSPVGEKFQMRALKFPGLISGCTIDWFQRWPLDALVEVAEYYISNLEMDESAKQNRDRLVQMMGRLHDDVAISCVKYFECYRRTAHVTPKSYLSFLTGYRRIYEHKHEEISNMADRMSTGLQKLIEAQETIAILKTELQVKEVELQEASVKAKAVLEKVTVKSEAVNKVKRAVQQKTDKAQAMVDVIQKDQGIAKEKLEAARPALEEAEAALNTIKPADISTVRKLGKPPNLIMRIMDCVLLLFQRKTESVSIDSEKNTIKTSWSDSLKFLSAGNFLQSLLTFPKDTINAETVELLKPYLNMDDYNYETAKRVCGNVAGLAAWTGAMAVFYEINREVLPLKANLAVATAKLNAANDELQEAQSQLAEKQKEQDAVQAEYDEAMGAKQSLEDDAERCRRKMNTATELISGLAGEKERWTQQSIEFKSQIVQLIGDVLITASFLSYSGPFNQDFRRQRKLQLQNHLRKYQIAHTPSLSVINMMVDPTVVAVWNMEGLPNDELSIQNGLIVTRSSRYPLLIDPQIQGKNWIKNKEQDNDLMITTLNDKMFRQNLEDALSCGRPLIIEDIGEELDPVLDNILDKNFIKSGTLMKVKLGDREIDMMKGFRLYITTKLANPVYTPEISAATAIVDFSVTQKGLEDQLLGRVIEKEKSDLETERIKLMKDIQTNKEKMKELEDNLLYQLTSVQGSLVDDENLIIVLKNTKITSLEVNQKLEIAKDTGKKIDIAREEYRPVACRGSILYFLIVEMSLVNDMYQTSLEQFLNLFDVSLDESLKSPIPSKRIINIINFMTMRIYNYTMRGLYEIHKNTFTLLLALKIDMENGKVKHEEFMTLIKGGAALDLNTVEPKPCKWIVDATWLNVVALSNLHYFSGIQEQLQRNDKQWKQWWDKECPEVEPLPSGYEGTLDTFKKFLLVRCWCPDRIIASSQYYIADSLGKYYIESVLLDLEATWNESSSRIPLTGLLSMGSDPTSNIDNLSKKLKIKLRQISMGQGQEVHARRYLSQLMTSGGWLLLQNCHLSIDYIHEVMSVLNETENIHNTFRLWVTTEPTNKFPITFLQKSIKFTNEPPSGVKAGLSRTYKLITQDYLDITNMPQWKPMLYAVAFLHSVIQERRKFGPLGWNIPYEFNTSDFNASVTYVQRHLDDIDPKKGVNWACIRYMLSEIHYGGRVTDDFDSRLLKTFCKIWFGENLLQPNFAFYKKYIVPKANKIQDYQDYIAGLATNDTPEVFGLHPNADITYQSVRAKEMLDSIMSIQPKDSGGASGMTREDIVYKLCDDMLNKLPPNYIGHEVAARLQKMGPLQPMNIFLRQEVDRMNKVIVILRQNLINVKLAIDGTIIMSENLRDIVDAMYESRVAKQWLNVSWDSTSLGFWFTELVDRNTQFHDWIFVRKPNYFWMTGFFNPQGFLTAMRQEVTRAHKGWALDMVHMQNEVLRIAKDDVKESPLEGVYVHGLYLEGASWDRRGCRLIQPKPKILYENLPLVHIYAINSIVTVDNKMYPCPIYKKPRRTDLTYISTIYLKTNVPPQTWILRGHFINSKKIVITGMYQFELTLTVFYESIKEVINLSVINSTCPGKYKTIYKSNVSQSLAPHKINIAYVYGLVQVLYIQIERGTNQNYYRSFPYENIIQNKYTKYEFIEQVNIPNKFDLKIQIMCKRLKEEIMQTPQNNIDDNFMHLMANLKLQMFVSADFKLLDTSNNRHENYLHAIELYENHLNAIAPLVHILSHIDNDGLIKINYGLIEYMDCFSAIAFDIEKTTFMEKYIKCLLIKKYYADYKNMHFTKRVNQVTGQLLSMHKSNHVGNNLHYAVLIILLDDKIEDFQSLLIKIKEIVQLPISIIFFDVDDCNKINAESFNFQCNVQFLPLECTKISQNLKEYSNDLTTLIIVLLGGFTTLAYFYWMRGNPRFDYIIYAIESPVPICFLMRMQATDNQRKENAAMRWRRL</sequence>
<evidence type="ECO:0000256" key="2">
    <source>
        <dbReference type="ARBA" id="ARBA00008887"/>
    </source>
</evidence>
<evidence type="ECO:0000256" key="15">
    <source>
        <dbReference type="SAM" id="Phobius"/>
    </source>
</evidence>
<feature type="domain" description="AAA+ ATPase" evidence="16">
    <location>
        <begin position="1951"/>
        <end position="2080"/>
    </location>
</feature>
<dbReference type="FunFam" id="1.20.58.1120:FF:000004">
    <property type="entry name" value="Dynein axonemal heavy chain 5"/>
    <property type="match status" value="1"/>
</dbReference>
<evidence type="ECO:0000259" key="16">
    <source>
        <dbReference type="SMART" id="SM00382"/>
    </source>
</evidence>
<dbReference type="GO" id="GO:0005524">
    <property type="term" value="F:ATP binding"/>
    <property type="evidence" value="ECO:0007669"/>
    <property type="project" value="UniProtKB-KW"/>
</dbReference>
<comment type="subcellular location">
    <subcellularLocation>
        <location evidence="1">Cytoplasm</location>
        <location evidence="1">Cytoskeleton</location>
        <location evidence="1">Cilium axoneme</location>
    </subcellularLocation>
</comment>
<dbReference type="Gene3D" id="1.10.8.1220">
    <property type="match status" value="1"/>
</dbReference>
<dbReference type="Proteomes" id="UP000078046">
    <property type="component" value="Unassembled WGS sequence"/>
</dbReference>
<keyword evidence="12" id="KW-0206">Cytoskeleton</keyword>
<keyword evidence="10" id="KW-0969">Cilium</keyword>
<dbReference type="Gene3D" id="1.10.472.130">
    <property type="match status" value="1"/>
</dbReference>
<comment type="caution">
    <text evidence="17">The sequence shown here is derived from an EMBL/GenBank/DDBJ whole genome shotgun (WGS) entry which is preliminary data.</text>
</comment>
<dbReference type="InterPro" id="IPR042228">
    <property type="entry name" value="Dynein_linker_3"/>
</dbReference>
<dbReference type="Pfam" id="PF12774">
    <property type="entry name" value="AAA_6"/>
    <property type="match status" value="1"/>
</dbReference>
<dbReference type="InterPro" id="IPR042222">
    <property type="entry name" value="Dynein_2_N"/>
</dbReference>
<dbReference type="GO" id="GO:0007018">
    <property type="term" value="P:microtubule-based movement"/>
    <property type="evidence" value="ECO:0007669"/>
    <property type="project" value="InterPro"/>
</dbReference>
<dbReference type="InterPro" id="IPR024743">
    <property type="entry name" value="Dynein_HC_stalk"/>
</dbReference>
<keyword evidence="5" id="KW-0677">Repeat</keyword>
<dbReference type="Gene3D" id="3.40.50.300">
    <property type="entry name" value="P-loop containing nucleotide triphosphate hydrolases"/>
    <property type="match status" value="5"/>
</dbReference>
<dbReference type="InterPro" id="IPR024317">
    <property type="entry name" value="Dynein_heavy_chain_D4_dom"/>
</dbReference>
<dbReference type="InterPro" id="IPR027417">
    <property type="entry name" value="P-loop_NTPase"/>
</dbReference>
<evidence type="ECO:0000256" key="1">
    <source>
        <dbReference type="ARBA" id="ARBA00004430"/>
    </source>
</evidence>
<dbReference type="Pfam" id="PF17852">
    <property type="entry name" value="Dynein_AAA_lid"/>
    <property type="match status" value="1"/>
</dbReference>
<dbReference type="FunFam" id="1.20.140.100:FF:000003">
    <property type="entry name" value="Dynein, axonemal, heavy chain 5"/>
    <property type="match status" value="1"/>
</dbReference>
<keyword evidence="3" id="KW-0963">Cytoplasm</keyword>
<dbReference type="FunFam" id="3.40.50.300:FF:000044">
    <property type="entry name" value="Dynein heavy chain 5, axonemal"/>
    <property type="match status" value="1"/>
</dbReference>
<keyword evidence="8" id="KW-0243">Dynein</keyword>
<dbReference type="GO" id="GO:0045505">
    <property type="term" value="F:dynein intermediate chain binding"/>
    <property type="evidence" value="ECO:0007669"/>
    <property type="project" value="InterPro"/>
</dbReference>
<dbReference type="FunFam" id="1.20.920.20:FF:000004">
    <property type="entry name" value="Dynein axonemal heavy chain 5"/>
    <property type="match status" value="1"/>
</dbReference>
<dbReference type="Gene3D" id="3.10.490.20">
    <property type="match status" value="1"/>
</dbReference>
<dbReference type="SUPFAM" id="SSF52540">
    <property type="entry name" value="P-loop containing nucleoside triphosphate hydrolases"/>
    <property type="match status" value="4"/>
</dbReference>
<dbReference type="InterPro" id="IPR035699">
    <property type="entry name" value="AAA_6"/>
</dbReference>
<dbReference type="FunFam" id="3.20.180.20:FF:000001">
    <property type="entry name" value="Dynein axonemal heavy chain 5"/>
    <property type="match status" value="1"/>
</dbReference>
<dbReference type="Gene3D" id="6.10.140.1060">
    <property type="match status" value="1"/>
</dbReference>
<keyword evidence="9 14" id="KW-0175">Coiled coil</keyword>
<dbReference type="GO" id="GO:0097729">
    <property type="term" value="C:9+2 motile cilium"/>
    <property type="evidence" value="ECO:0007669"/>
    <property type="project" value="UniProtKB-ARBA"/>
</dbReference>
<dbReference type="FunFam" id="1.10.8.710:FF:000003">
    <property type="entry name" value="Dynein axonemal heavy chain 5"/>
    <property type="match status" value="1"/>
</dbReference>
<feature type="domain" description="AAA+ ATPase" evidence="16">
    <location>
        <begin position="2279"/>
        <end position="2463"/>
    </location>
</feature>
<dbReference type="FunFam" id="1.10.8.1220:FF:000001">
    <property type="entry name" value="Dynein axonemal heavy chain 5"/>
    <property type="match status" value="1"/>
</dbReference>
<dbReference type="SMART" id="SM00382">
    <property type="entry name" value="AAA"/>
    <property type="match status" value="3"/>
</dbReference>
<dbReference type="Gene3D" id="1.20.1270.280">
    <property type="match status" value="1"/>
</dbReference>
<comment type="similarity">
    <text evidence="2">Belongs to the dynein heavy chain family.</text>
</comment>
<dbReference type="Pfam" id="PF12777">
    <property type="entry name" value="MT"/>
    <property type="match status" value="1"/>
</dbReference>
<dbReference type="InterPro" id="IPR013594">
    <property type="entry name" value="Dynein_heavy_tail"/>
</dbReference>
<dbReference type="Pfam" id="PF18199">
    <property type="entry name" value="Dynein_C"/>
    <property type="match status" value="1"/>
</dbReference>
<evidence type="ECO:0000256" key="9">
    <source>
        <dbReference type="ARBA" id="ARBA00023054"/>
    </source>
</evidence>